<feature type="transmembrane region" description="Helical" evidence="6">
    <location>
        <begin position="7"/>
        <end position="27"/>
    </location>
</feature>
<dbReference type="PANTHER" id="PTHR33406">
    <property type="entry name" value="MEMBRANE PROTEIN MJ1562-RELATED"/>
    <property type="match status" value="1"/>
</dbReference>
<evidence type="ECO:0000313" key="8">
    <source>
        <dbReference type="EMBL" id="PZX51901.1"/>
    </source>
</evidence>
<dbReference type="EMBL" id="QKZT01000008">
    <property type="protein sequence ID" value="PZX51901.1"/>
    <property type="molecule type" value="Genomic_DNA"/>
</dbReference>
<feature type="transmembrane region" description="Helical" evidence="6">
    <location>
        <begin position="716"/>
        <end position="740"/>
    </location>
</feature>
<feature type="transmembrane region" description="Helical" evidence="6">
    <location>
        <begin position="640"/>
        <end position="662"/>
    </location>
</feature>
<dbReference type="PANTHER" id="PTHR33406:SF12">
    <property type="entry name" value="BLR2997 PROTEIN"/>
    <property type="match status" value="1"/>
</dbReference>
<dbReference type="GO" id="GO:0005886">
    <property type="term" value="C:plasma membrane"/>
    <property type="evidence" value="ECO:0007669"/>
    <property type="project" value="UniProtKB-SubCell"/>
</dbReference>
<proteinExistence type="predicted"/>
<evidence type="ECO:0000259" key="7">
    <source>
        <dbReference type="PROSITE" id="PS50156"/>
    </source>
</evidence>
<keyword evidence="4 6" id="KW-1133">Transmembrane helix</keyword>
<feature type="transmembrane region" description="Helical" evidence="6">
    <location>
        <begin position="204"/>
        <end position="223"/>
    </location>
</feature>
<sequence>MFQKSTAYTFLVLAAILSVLLVIFRPVPQFNYDFETFFPHQDEDLDFYQNFKSQFENDNDYLLVALGNDTGELLSANFLTKANSIHADVQKLEKVDTVISILNLEQPIIGIFGLRTRKVLDWSDEKSLLKTSSNLDQYRSQLISKDGKSLLLWIKNEQNISKSAGDSLYSSIKAVFKNHEIQPVAIAGKIQTQGDFIKLMQDEFGLFFAGSILLMLFLLVVIFRTWWGVIIPLLVLIIGVAWAFGLLIYLGKPLDLMSIMQPTIFMIVGLSALIHFFTHLIKKLKEAEEKDAAIRAVFKDLVVPVWLTILTTSLGFISLYFTTIPALQDFGWTTGLGVLVMFFAVVMVAPGLLYLFPIKVSAASQKSEKPSILLKVFSWQLKHRKWLRLSFLGITLLCFALGSTLKINGYLLDNLPLDHPIQQDFEYFDEQFGGSNPLEIYLSAGDGAKSLLDFEVLVEIDKVEAKIHELFGEGEAISPLTLVKSINQAQNQGNPQAFTMPSRGQRQRMNRWLEKGLEKADPKVISEDLKSGRISARAPDLGSLKMTELREALNEFVQEEVNADLLQVRWTGTAYLIDKGHKSVTMQMAKGLSIAFLLVAVIAGFLFRSWRISFLVLIPNFIPLIWMLGLMYLLGIEFKLTTAILFTVAFGIAVDDSIHFMSRLKQELMLGKNLIYALKRTFLETGKAIVLTTIVLTAGFGILIFSQFGVTHFTGLLISASMIFALLADLILLPLLLLPLKKMWEQKFKKP</sequence>
<evidence type="ECO:0000256" key="1">
    <source>
        <dbReference type="ARBA" id="ARBA00004651"/>
    </source>
</evidence>
<protein>
    <recommendedName>
        <fullName evidence="7">SSD domain-containing protein</fullName>
    </recommendedName>
</protein>
<dbReference type="Pfam" id="PF03176">
    <property type="entry name" value="MMPL"/>
    <property type="match status" value="2"/>
</dbReference>
<feature type="transmembrane region" description="Helical" evidence="6">
    <location>
        <begin position="301"/>
        <end position="322"/>
    </location>
</feature>
<dbReference type="Proteomes" id="UP000248882">
    <property type="component" value="Unassembled WGS sequence"/>
</dbReference>
<dbReference type="SUPFAM" id="SSF82866">
    <property type="entry name" value="Multidrug efflux transporter AcrB transmembrane domain"/>
    <property type="match status" value="2"/>
</dbReference>
<keyword evidence="9" id="KW-1185">Reference proteome</keyword>
<dbReference type="RefSeq" id="WP_111318985.1">
    <property type="nucleotide sequence ID" value="NZ_QKZT01000008.1"/>
</dbReference>
<dbReference type="InterPro" id="IPR000731">
    <property type="entry name" value="SSD"/>
</dbReference>
<evidence type="ECO:0000256" key="5">
    <source>
        <dbReference type="ARBA" id="ARBA00023136"/>
    </source>
</evidence>
<keyword evidence="2" id="KW-1003">Cell membrane</keyword>
<evidence type="ECO:0000256" key="3">
    <source>
        <dbReference type="ARBA" id="ARBA00022692"/>
    </source>
</evidence>
<dbReference type="InterPro" id="IPR050545">
    <property type="entry name" value="Mycobact_MmpL"/>
</dbReference>
<feature type="transmembrane region" description="Helical" evidence="6">
    <location>
        <begin position="334"/>
        <end position="356"/>
    </location>
</feature>
<feature type="transmembrane region" description="Helical" evidence="6">
    <location>
        <begin position="588"/>
        <end position="607"/>
    </location>
</feature>
<name>A0A2W7QV95_9BACT</name>
<comment type="caution">
    <text evidence="8">The sequence shown here is derived from an EMBL/GenBank/DDBJ whole genome shotgun (WGS) entry which is preliminary data.</text>
</comment>
<reference evidence="8 9" key="1">
    <citation type="submission" date="2018-06" db="EMBL/GenBank/DDBJ databases">
        <title>Genomic Encyclopedia of Archaeal and Bacterial Type Strains, Phase II (KMG-II): from individual species to whole genera.</title>
        <authorList>
            <person name="Goeker M."/>
        </authorList>
    </citation>
    <scope>NUCLEOTIDE SEQUENCE [LARGE SCALE GENOMIC DNA]</scope>
    <source>
        <strain evidence="8 9">DSM 19830</strain>
    </source>
</reference>
<evidence type="ECO:0000256" key="4">
    <source>
        <dbReference type="ARBA" id="ARBA00022989"/>
    </source>
</evidence>
<evidence type="ECO:0000256" key="6">
    <source>
        <dbReference type="SAM" id="Phobius"/>
    </source>
</evidence>
<organism evidence="8 9">
    <name type="scientific">Algoriphagus chordae</name>
    <dbReference type="NCBI Taxonomy" id="237019"/>
    <lineage>
        <taxon>Bacteria</taxon>
        <taxon>Pseudomonadati</taxon>
        <taxon>Bacteroidota</taxon>
        <taxon>Cytophagia</taxon>
        <taxon>Cytophagales</taxon>
        <taxon>Cyclobacteriaceae</taxon>
        <taxon>Algoriphagus</taxon>
    </lineage>
</organism>
<feature type="transmembrane region" description="Helical" evidence="6">
    <location>
        <begin position="386"/>
        <end position="405"/>
    </location>
</feature>
<gene>
    <name evidence="8" type="ORF">LV85_02050</name>
</gene>
<dbReference type="OrthoDB" id="9805018at2"/>
<dbReference type="AlphaFoldDB" id="A0A2W7QV95"/>
<dbReference type="PROSITE" id="PS50156">
    <property type="entry name" value="SSD"/>
    <property type="match status" value="1"/>
</dbReference>
<dbReference type="InterPro" id="IPR004869">
    <property type="entry name" value="MMPL_dom"/>
</dbReference>
<accession>A0A2W7QV95</accession>
<feature type="transmembrane region" description="Helical" evidence="6">
    <location>
        <begin position="230"/>
        <end position="251"/>
    </location>
</feature>
<keyword evidence="5 6" id="KW-0472">Membrane</keyword>
<feature type="transmembrane region" description="Helical" evidence="6">
    <location>
        <begin position="263"/>
        <end position="281"/>
    </location>
</feature>
<feature type="transmembrane region" description="Helical" evidence="6">
    <location>
        <begin position="688"/>
        <end position="710"/>
    </location>
</feature>
<feature type="transmembrane region" description="Helical" evidence="6">
    <location>
        <begin position="614"/>
        <end position="634"/>
    </location>
</feature>
<evidence type="ECO:0000256" key="2">
    <source>
        <dbReference type="ARBA" id="ARBA00022475"/>
    </source>
</evidence>
<evidence type="ECO:0000313" key="9">
    <source>
        <dbReference type="Proteomes" id="UP000248882"/>
    </source>
</evidence>
<comment type="subcellular location">
    <subcellularLocation>
        <location evidence="1">Cell membrane</location>
        <topology evidence="1">Multi-pass membrane protein</topology>
    </subcellularLocation>
</comment>
<feature type="domain" description="SSD" evidence="7">
    <location>
        <begin position="233"/>
        <end position="355"/>
    </location>
</feature>
<dbReference type="Gene3D" id="1.20.1640.10">
    <property type="entry name" value="Multidrug efflux transporter AcrB transmembrane domain"/>
    <property type="match status" value="2"/>
</dbReference>
<keyword evidence="3 6" id="KW-0812">Transmembrane</keyword>